<evidence type="ECO:0000256" key="2">
    <source>
        <dbReference type="SAM" id="Phobius"/>
    </source>
</evidence>
<feature type="region of interest" description="Disordered" evidence="1">
    <location>
        <begin position="151"/>
        <end position="179"/>
    </location>
</feature>
<keyword evidence="2" id="KW-0812">Transmembrane</keyword>
<dbReference type="EMBL" id="BARU01029113">
    <property type="protein sequence ID" value="GAH63451.1"/>
    <property type="molecule type" value="Genomic_DNA"/>
</dbReference>
<evidence type="ECO:0008006" key="4">
    <source>
        <dbReference type="Google" id="ProtNLM"/>
    </source>
</evidence>
<dbReference type="SUPFAM" id="SSF54523">
    <property type="entry name" value="Pili subunits"/>
    <property type="match status" value="1"/>
</dbReference>
<feature type="compositionally biased region" description="Basic and acidic residues" evidence="1">
    <location>
        <begin position="161"/>
        <end position="171"/>
    </location>
</feature>
<sequence length="224" mass="25075">MNKISYVSHQNLLDRLLKSMMACFGRGKIIAHTLLGTTKERAGFTLIELIIAASLLSMIALLIYPAYRTNSRSYDLSVVESSLQQNARLGMKKMVVSLQEGMVVDVDENDNDWDPSGNNAYRESNPYFMILYLPQDSDPAVQGDEIALYTALPDDPDTTEDESKQPLDPADHSLPSDYELPDAPLLYMRRYTSSWSDPEPLISSDVKVTQLSFILSGDNEDEVL</sequence>
<evidence type="ECO:0000256" key="1">
    <source>
        <dbReference type="SAM" id="MobiDB-lite"/>
    </source>
</evidence>
<comment type="caution">
    <text evidence="3">The sequence shown here is derived from an EMBL/GenBank/DDBJ whole genome shotgun (WGS) entry which is preliminary data.</text>
</comment>
<keyword evidence="2" id="KW-1133">Transmembrane helix</keyword>
<dbReference type="PROSITE" id="PS00409">
    <property type="entry name" value="PROKAR_NTER_METHYL"/>
    <property type="match status" value="1"/>
</dbReference>
<feature type="transmembrane region" description="Helical" evidence="2">
    <location>
        <begin position="42"/>
        <end position="64"/>
    </location>
</feature>
<reference evidence="3" key="1">
    <citation type="journal article" date="2014" name="Front. Microbiol.">
        <title>High frequency of phylogenetically diverse reductive dehalogenase-homologous genes in deep subseafloor sedimentary metagenomes.</title>
        <authorList>
            <person name="Kawai M."/>
            <person name="Futagami T."/>
            <person name="Toyoda A."/>
            <person name="Takaki Y."/>
            <person name="Nishi S."/>
            <person name="Hori S."/>
            <person name="Arai W."/>
            <person name="Tsubouchi T."/>
            <person name="Morono Y."/>
            <person name="Uchiyama I."/>
            <person name="Ito T."/>
            <person name="Fujiyama A."/>
            <person name="Inagaki F."/>
            <person name="Takami H."/>
        </authorList>
    </citation>
    <scope>NUCLEOTIDE SEQUENCE</scope>
    <source>
        <strain evidence="3">Expedition CK06-06</strain>
    </source>
</reference>
<dbReference type="NCBIfam" id="TIGR02532">
    <property type="entry name" value="IV_pilin_GFxxxE"/>
    <property type="match status" value="1"/>
</dbReference>
<feature type="non-terminal residue" evidence="3">
    <location>
        <position position="224"/>
    </location>
</feature>
<accession>X1GZY6</accession>
<dbReference type="InterPro" id="IPR045584">
    <property type="entry name" value="Pilin-like"/>
</dbReference>
<dbReference type="AlphaFoldDB" id="X1GZY6"/>
<dbReference type="Pfam" id="PF07963">
    <property type="entry name" value="N_methyl"/>
    <property type="match status" value="1"/>
</dbReference>
<dbReference type="InterPro" id="IPR012902">
    <property type="entry name" value="N_methyl_site"/>
</dbReference>
<evidence type="ECO:0000313" key="3">
    <source>
        <dbReference type="EMBL" id="GAH63451.1"/>
    </source>
</evidence>
<keyword evidence="2" id="KW-0472">Membrane</keyword>
<name>X1GZY6_9ZZZZ</name>
<proteinExistence type="predicted"/>
<protein>
    <recommendedName>
        <fullName evidence="4">Prepilin-type N-terminal cleavage/methylation domain-containing protein</fullName>
    </recommendedName>
</protein>
<gene>
    <name evidence="3" type="ORF">S03H2_46381</name>
</gene>
<organism evidence="3">
    <name type="scientific">marine sediment metagenome</name>
    <dbReference type="NCBI Taxonomy" id="412755"/>
    <lineage>
        <taxon>unclassified sequences</taxon>
        <taxon>metagenomes</taxon>
        <taxon>ecological metagenomes</taxon>
    </lineage>
</organism>